<evidence type="ECO:0008006" key="4">
    <source>
        <dbReference type="Google" id="ProtNLM"/>
    </source>
</evidence>
<dbReference type="EMBL" id="BJWA01000002">
    <property type="protein sequence ID" value="GEL79319.1"/>
    <property type="molecule type" value="Genomic_DNA"/>
</dbReference>
<dbReference type="RefSeq" id="WP_071867122.1">
    <property type="nucleotide sequence ID" value="NZ_BJWA01000002.1"/>
</dbReference>
<sequence length="205" mass="23237">MTVRKKLIHSTLIVGMILGNLNGVIVQGISAVNEKNNSQTRQLKTETSKKTNESSNNTNREKQNKTTKSTNEKKSNSQSIAPQYTEDEVKKIISDGINERFGYLYSEAMKSYDHEFKIGEVIKLEGDYRTWHFQTEEPALPLPGSYLVGQIYLINRINLNTQWVSEGITKSGNWHVHFELSNRGTVLNDDKATITMTRLANNSVN</sequence>
<feature type="region of interest" description="Disordered" evidence="1">
    <location>
        <begin position="36"/>
        <end position="81"/>
    </location>
</feature>
<evidence type="ECO:0000313" key="2">
    <source>
        <dbReference type="EMBL" id="GEL79319.1"/>
    </source>
</evidence>
<comment type="caution">
    <text evidence="2">The sequence shown here is derived from an EMBL/GenBank/DDBJ whole genome shotgun (WGS) entry which is preliminary data.</text>
</comment>
<evidence type="ECO:0000256" key="1">
    <source>
        <dbReference type="SAM" id="MobiDB-lite"/>
    </source>
</evidence>
<feature type="compositionally biased region" description="Basic and acidic residues" evidence="1">
    <location>
        <begin position="59"/>
        <end position="75"/>
    </location>
</feature>
<dbReference type="Proteomes" id="UP000321175">
    <property type="component" value="Unassembled WGS sequence"/>
</dbReference>
<dbReference type="GeneID" id="60999120"/>
<keyword evidence="3" id="KW-1185">Reference proteome</keyword>
<reference evidence="2 3" key="1">
    <citation type="submission" date="2019-07" db="EMBL/GenBank/DDBJ databases">
        <title>Whole genome shotgun sequence of Enterococcus mundtii NBRC 100490.</title>
        <authorList>
            <person name="Hosoyama A."/>
            <person name="Uohara A."/>
            <person name="Ohji S."/>
            <person name="Ichikawa N."/>
        </authorList>
    </citation>
    <scope>NUCLEOTIDE SEQUENCE [LARGE SCALE GENOMIC DNA]</scope>
    <source>
        <strain evidence="2 3">NBRC 100490</strain>
    </source>
</reference>
<organism evidence="2 3">
    <name type="scientific">Enterococcus mundtii</name>
    <dbReference type="NCBI Taxonomy" id="53346"/>
    <lineage>
        <taxon>Bacteria</taxon>
        <taxon>Bacillati</taxon>
        <taxon>Bacillota</taxon>
        <taxon>Bacilli</taxon>
        <taxon>Lactobacillales</taxon>
        <taxon>Enterococcaceae</taxon>
        <taxon>Enterococcus</taxon>
    </lineage>
</organism>
<feature type="compositionally biased region" description="Basic and acidic residues" evidence="1">
    <location>
        <begin position="43"/>
        <end position="52"/>
    </location>
</feature>
<evidence type="ECO:0000313" key="3">
    <source>
        <dbReference type="Proteomes" id="UP000321175"/>
    </source>
</evidence>
<name>A0ABQ0VA22_ENTMU</name>
<protein>
    <recommendedName>
        <fullName evidence="4">Lipoprotein</fullName>
    </recommendedName>
</protein>
<accession>A0ABQ0VA22</accession>
<gene>
    <name evidence="2" type="ORF">EMU01_04630</name>
</gene>
<proteinExistence type="predicted"/>